<gene>
    <name evidence="1" type="ORF">GA0070616_4389</name>
</gene>
<accession>A0A1C6SRM8</accession>
<reference evidence="1 2" key="1">
    <citation type="submission" date="2016-06" db="EMBL/GenBank/DDBJ databases">
        <authorList>
            <person name="Kjaerup R.B."/>
            <person name="Dalgaard T.S."/>
            <person name="Juul-Madsen H.R."/>
        </authorList>
    </citation>
    <scope>NUCLEOTIDE SEQUENCE [LARGE SCALE GENOMIC DNA]</scope>
    <source>
        <strain evidence="1 2">DSM 43818</strain>
    </source>
</reference>
<dbReference type="AlphaFoldDB" id="A0A1C6SRM8"/>
<dbReference type="OrthoDB" id="3626984at2"/>
<dbReference type="STRING" id="145857.GA0070616_4389"/>
<protein>
    <submittedName>
        <fullName evidence="1">Uncharacterized protein</fullName>
    </submittedName>
</protein>
<name>A0A1C6SRM8_9ACTN</name>
<organism evidence="1 2">
    <name type="scientific">Micromonospora nigra</name>
    <dbReference type="NCBI Taxonomy" id="145857"/>
    <lineage>
        <taxon>Bacteria</taxon>
        <taxon>Bacillati</taxon>
        <taxon>Actinomycetota</taxon>
        <taxon>Actinomycetes</taxon>
        <taxon>Micromonosporales</taxon>
        <taxon>Micromonosporaceae</taxon>
        <taxon>Micromonospora</taxon>
    </lineage>
</organism>
<dbReference type="EMBL" id="FMHT01000003">
    <property type="protein sequence ID" value="SCL32110.1"/>
    <property type="molecule type" value="Genomic_DNA"/>
</dbReference>
<proteinExistence type="predicted"/>
<dbReference type="RefSeq" id="WP_091086181.1">
    <property type="nucleotide sequence ID" value="NZ_FMHT01000003.1"/>
</dbReference>
<dbReference type="Proteomes" id="UP000199699">
    <property type="component" value="Unassembled WGS sequence"/>
</dbReference>
<sequence>MTPTYPTEQCRSCPAQIIWTVTDRGRDMPVDAEPDPAGNVALSVNDKGQIVASVVKPHLAFGRKDLRLSHFVRCKDAAKWRRR</sequence>
<evidence type="ECO:0000313" key="1">
    <source>
        <dbReference type="EMBL" id="SCL32110.1"/>
    </source>
</evidence>
<keyword evidence="2" id="KW-1185">Reference proteome</keyword>
<evidence type="ECO:0000313" key="2">
    <source>
        <dbReference type="Proteomes" id="UP000199699"/>
    </source>
</evidence>